<dbReference type="InterPro" id="IPR029016">
    <property type="entry name" value="GAF-like_dom_sf"/>
</dbReference>
<feature type="domain" description="ANTAR" evidence="5">
    <location>
        <begin position="177"/>
        <end position="238"/>
    </location>
</feature>
<dbReference type="Pfam" id="PF13185">
    <property type="entry name" value="GAF_2"/>
    <property type="match status" value="1"/>
</dbReference>
<comment type="caution">
    <text evidence="6">The sequence shown here is derived from an EMBL/GenBank/DDBJ whole genome shotgun (WGS) entry which is preliminary data.</text>
</comment>
<dbReference type="InterPro" id="IPR003018">
    <property type="entry name" value="GAF"/>
</dbReference>
<dbReference type="SUPFAM" id="SSF55781">
    <property type="entry name" value="GAF domain-like"/>
    <property type="match status" value="1"/>
</dbReference>
<dbReference type="RefSeq" id="WP_083167286.1">
    <property type="nucleotide sequence ID" value="NZ_MVHF01000034.1"/>
</dbReference>
<gene>
    <name evidence="6" type="ORF">BST13_26505</name>
</gene>
<dbReference type="STRING" id="1927124.BST13_26505"/>
<sequence>MTGNDRPDPLRRLDATSEAIADLRGILAGEEPLDDVLARVAQTAARAIPDADAVSITVFNGDTRRTPVCTDERIIGLDHLQQESGRGPCVEAAQRRIPVRMEISGDTRWPEFSEAAEQLRIQAILSVPLLIGDDDVELLGSLNVYSYTVSAFDPFDEGLMRLYTVAASAAITNARLWQQSRDTIAQLERALTSRAEIDQAKGALMSDRGCTADEAFRLLVEESQHRNVKLYDIARSLLASLHRDPD</sequence>
<dbReference type="GO" id="GO:0016301">
    <property type="term" value="F:kinase activity"/>
    <property type="evidence" value="ECO:0007669"/>
    <property type="project" value="UniProtKB-KW"/>
</dbReference>
<dbReference type="AlphaFoldDB" id="A0A1X0AJN0"/>
<dbReference type="InterPro" id="IPR011006">
    <property type="entry name" value="CheY-like_superfamily"/>
</dbReference>
<dbReference type="InterPro" id="IPR036388">
    <property type="entry name" value="WH-like_DNA-bd_sf"/>
</dbReference>
<keyword evidence="1" id="KW-0808">Transferase</keyword>
<keyword evidence="2" id="KW-0418">Kinase</keyword>
<evidence type="ECO:0000256" key="3">
    <source>
        <dbReference type="ARBA" id="ARBA00023015"/>
    </source>
</evidence>
<evidence type="ECO:0000256" key="1">
    <source>
        <dbReference type="ARBA" id="ARBA00022679"/>
    </source>
</evidence>
<organism evidence="6 7">
    <name type="scientific">Mycobacterium aquaticum</name>
    <dbReference type="NCBI Taxonomy" id="1927124"/>
    <lineage>
        <taxon>Bacteria</taxon>
        <taxon>Bacillati</taxon>
        <taxon>Actinomycetota</taxon>
        <taxon>Actinomycetes</taxon>
        <taxon>Mycobacteriales</taxon>
        <taxon>Mycobacteriaceae</taxon>
        <taxon>Mycobacterium</taxon>
    </lineage>
</organism>
<dbReference type="GO" id="GO:0003723">
    <property type="term" value="F:RNA binding"/>
    <property type="evidence" value="ECO:0007669"/>
    <property type="project" value="InterPro"/>
</dbReference>
<accession>A0A1X0AJN0</accession>
<evidence type="ECO:0000313" key="7">
    <source>
        <dbReference type="Proteomes" id="UP000192448"/>
    </source>
</evidence>
<keyword evidence="3" id="KW-0805">Transcription regulation</keyword>
<keyword evidence="4" id="KW-0804">Transcription</keyword>
<dbReference type="PIRSF" id="PIRSF036625">
    <property type="entry name" value="GAF_ANTAR"/>
    <property type="match status" value="1"/>
</dbReference>
<dbReference type="Proteomes" id="UP000192448">
    <property type="component" value="Unassembled WGS sequence"/>
</dbReference>
<dbReference type="PROSITE" id="PS50921">
    <property type="entry name" value="ANTAR"/>
    <property type="match status" value="1"/>
</dbReference>
<dbReference type="Gene3D" id="1.10.10.10">
    <property type="entry name" value="Winged helix-like DNA-binding domain superfamily/Winged helix DNA-binding domain"/>
    <property type="match status" value="1"/>
</dbReference>
<dbReference type="OrthoDB" id="4929862at2"/>
<dbReference type="Pfam" id="PF03861">
    <property type="entry name" value="ANTAR"/>
    <property type="match status" value="1"/>
</dbReference>
<dbReference type="SUPFAM" id="SSF52172">
    <property type="entry name" value="CheY-like"/>
    <property type="match status" value="1"/>
</dbReference>
<evidence type="ECO:0000256" key="2">
    <source>
        <dbReference type="ARBA" id="ARBA00022777"/>
    </source>
</evidence>
<dbReference type="EMBL" id="MVHF01000034">
    <property type="protein sequence ID" value="ORA29896.1"/>
    <property type="molecule type" value="Genomic_DNA"/>
</dbReference>
<evidence type="ECO:0000313" key="6">
    <source>
        <dbReference type="EMBL" id="ORA29896.1"/>
    </source>
</evidence>
<evidence type="ECO:0000256" key="4">
    <source>
        <dbReference type="ARBA" id="ARBA00023163"/>
    </source>
</evidence>
<dbReference type="InterPro" id="IPR012074">
    <property type="entry name" value="GAF_ANTAR"/>
</dbReference>
<protein>
    <submittedName>
        <fullName evidence="6">Response regulator receiver protein</fullName>
    </submittedName>
</protein>
<dbReference type="SMART" id="SM00065">
    <property type="entry name" value="GAF"/>
    <property type="match status" value="1"/>
</dbReference>
<dbReference type="InterPro" id="IPR005561">
    <property type="entry name" value="ANTAR"/>
</dbReference>
<dbReference type="Gene3D" id="3.30.450.40">
    <property type="match status" value="1"/>
</dbReference>
<name>A0A1X0AJN0_9MYCO</name>
<keyword evidence="7" id="KW-1185">Reference proteome</keyword>
<evidence type="ECO:0000259" key="5">
    <source>
        <dbReference type="PROSITE" id="PS50921"/>
    </source>
</evidence>
<dbReference type="SMART" id="SM01012">
    <property type="entry name" value="ANTAR"/>
    <property type="match status" value="1"/>
</dbReference>
<proteinExistence type="predicted"/>
<reference evidence="6 7" key="1">
    <citation type="submission" date="2017-02" db="EMBL/GenBank/DDBJ databases">
        <title>The new phylogeny of genus Mycobacterium.</title>
        <authorList>
            <person name="Tortoli E."/>
            <person name="Trovato A."/>
            <person name="Cirillo D.M."/>
        </authorList>
    </citation>
    <scope>NUCLEOTIDE SEQUENCE [LARGE SCALE GENOMIC DNA]</scope>
    <source>
        <strain evidence="6 7">RW6</strain>
    </source>
</reference>